<feature type="region of interest" description="Disordered" evidence="1">
    <location>
        <begin position="1"/>
        <end position="102"/>
    </location>
</feature>
<dbReference type="PaxDb" id="4113-PGSC0003DMT400093997"/>
<evidence type="ECO:0000313" key="3">
    <source>
        <dbReference type="Proteomes" id="UP000011115"/>
    </source>
</evidence>
<proteinExistence type="predicted"/>
<dbReference type="Gramene" id="PGSC0003DMT400093997">
    <property type="protein sequence ID" value="PGSC0003DMT400093997"/>
    <property type="gene ID" value="PGSC0003DMG400043568"/>
</dbReference>
<dbReference type="HOGENOM" id="CLU_2282471_0_0_1"/>
<dbReference type="InParanoid" id="M1DT61"/>
<dbReference type="Proteomes" id="UP000011115">
    <property type="component" value="Unassembled WGS sequence"/>
</dbReference>
<evidence type="ECO:0000256" key="1">
    <source>
        <dbReference type="SAM" id="MobiDB-lite"/>
    </source>
</evidence>
<organism evidence="2 3">
    <name type="scientific">Solanum tuberosum</name>
    <name type="common">Potato</name>
    <dbReference type="NCBI Taxonomy" id="4113"/>
    <lineage>
        <taxon>Eukaryota</taxon>
        <taxon>Viridiplantae</taxon>
        <taxon>Streptophyta</taxon>
        <taxon>Embryophyta</taxon>
        <taxon>Tracheophyta</taxon>
        <taxon>Spermatophyta</taxon>
        <taxon>Magnoliopsida</taxon>
        <taxon>eudicotyledons</taxon>
        <taxon>Gunneridae</taxon>
        <taxon>Pentapetalae</taxon>
        <taxon>asterids</taxon>
        <taxon>lamiids</taxon>
        <taxon>Solanales</taxon>
        <taxon>Solanaceae</taxon>
        <taxon>Solanoideae</taxon>
        <taxon>Solaneae</taxon>
        <taxon>Solanum</taxon>
    </lineage>
</organism>
<accession>M1DT61</accession>
<feature type="compositionally biased region" description="Polar residues" evidence="1">
    <location>
        <begin position="79"/>
        <end position="92"/>
    </location>
</feature>
<name>M1DT61_SOLTU</name>
<dbReference type="EnsemblPlants" id="PGSC0003DMT400093997">
    <property type="protein sequence ID" value="PGSC0003DMT400093997"/>
    <property type="gene ID" value="PGSC0003DMG400043568"/>
</dbReference>
<evidence type="ECO:0000313" key="2">
    <source>
        <dbReference type="EnsemblPlants" id="PGSC0003DMT400093997"/>
    </source>
</evidence>
<protein>
    <submittedName>
        <fullName evidence="2">Uncharacterized protein</fullName>
    </submittedName>
</protein>
<reference evidence="3" key="1">
    <citation type="journal article" date="2011" name="Nature">
        <title>Genome sequence and analysis of the tuber crop potato.</title>
        <authorList>
            <consortium name="The Potato Genome Sequencing Consortium"/>
        </authorList>
    </citation>
    <scope>NUCLEOTIDE SEQUENCE [LARGE SCALE GENOMIC DNA]</scope>
    <source>
        <strain evidence="3">cv. DM1-3 516 R44</strain>
    </source>
</reference>
<reference evidence="2" key="2">
    <citation type="submission" date="2015-06" db="UniProtKB">
        <authorList>
            <consortium name="EnsemblPlants"/>
        </authorList>
    </citation>
    <scope>IDENTIFICATION</scope>
    <source>
        <strain evidence="2">DM1-3 516 R44</strain>
    </source>
</reference>
<sequence length="102" mass="10805">MAESASPILSPVWTTKSTGGLVKFGEINWDESGMPPRKRARGIVINEGANASNKKGKKPPLNGGKDKGKAPVAEIPEHNSGSDGESFESQDAFSEPEDDQPL</sequence>
<dbReference type="AlphaFoldDB" id="M1DT61"/>
<keyword evidence="3" id="KW-1185">Reference proteome</keyword>